<evidence type="ECO:0000313" key="2">
    <source>
        <dbReference type="EMBL" id="AQG79552.1"/>
    </source>
</evidence>
<organism evidence="2 3">
    <name type="scientific">Spirosoma montaniterrae</name>
    <dbReference type="NCBI Taxonomy" id="1178516"/>
    <lineage>
        <taxon>Bacteria</taxon>
        <taxon>Pseudomonadati</taxon>
        <taxon>Bacteroidota</taxon>
        <taxon>Cytophagia</taxon>
        <taxon>Cytophagales</taxon>
        <taxon>Cytophagaceae</taxon>
        <taxon>Spirosoma</taxon>
    </lineage>
</organism>
<reference evidence="2 3" key="1">
    <citation type="submission" date="2016-01" db="EMBL/GenBank/DDBJ databases">
        <authorList>
            <person name="Oliw E.H."/>
        </authorList>
    </citation>
    <scope>NUCLEOTIDE SEQUENCE [LARGE SCALE GENOMIC DNA]</scope>
    <source>
        <strain evidence="2 3">DY10</strain>
    </source>
</reference>
<dbReference type="InterPro" id="IPR041049">
    <property type="entry name" value="DUF5615"/>
</dbReference>
<gene>
    <name evidence="2" type="ORF">AWR27_09585</name>
</gene>
<feature type="domain" description="DUF5615" evidence="1">
    <location>
        <begin position="1"/>
        <end position="73"/>
    </location>
</feature>
<dbReference type="KEGG" id="smon:AWR27_09585"/>
<dbReference type="OrthoDB" id="8085537at2"/>
<dbReference type="Proteomes" id="UP000187941">
    <property type="component" value="Chromosome"/>
</dbReference>
<proteinExistence type="predicted"/>
<evidence type="ECO:0000313" key="3">
    <source>
        <dbReference type="Proteomes" id="UP000187941"/>
    </source>
</evidence>
<evidence type="ECO:0000259" key="1">
    <source>
        <dbReference type="Pfam" id="PF18480"/>
    </source>
</evidence>
<dbReference type="AlphaFoldDB" id="A0A1P9WVZ3"/>
<dbReference type="EMBL" id="CP014263">
    <property type="protein sequence ID" value="AQG79552.1"/>
    <property type="molecule type" value="Genomic_DNA"/>
</dbReference>
<dbReference type="Pfam" id="PF18480">
    <property type="entry name" value="DUF5615"/>
    <property type="match status" value="1"/>
</dbReference>
<dbReference type="RefSeq" id="WP_077130986.1">
    <property type="nucleotide sequence ID" value="NZ_CP014263.1"/>
</dbReference>
<sequence>MRLLLDENVPVKLKQDLTGHTVYTVRELRRDGREDEEVLQLLVDFNFDALITCDKNLRFQQNLSRYTTPVVVLDTYTNAYLVLRQTVPNLLSLLQQALPAGATIVKP</sequence>
<protein>
    <recommendedName>
        <fullName evidence="1">DUF5615 domain-containing protein</fullName>
    </recommendedName>
</protein>
<dbReference type="STRING" id="1178516.AWR27_09585"/>
<accession>A0A1P9WVZ3</accession>
<name>A0A1P9WVZ3_9BACT</name>
<keyword evidence="3" id="KW-1185">Reference proteome</keyword>